<feature type="region of interest" description="Disordered" evidence="1">
    <location>
        <begin position="370"/>
        <end position="436"/>
    </location>
</feature>
<evidence type="ECO:0000313" key="3">
    <source>
        <dbReference type="Proteomes" id="UP000002258"/>
    </source>
</evidence>
<feature type="region of interest" description="Disordered" evidence="1">
    <location>
        <begin position="635"/>
        <end position="676"/>
    </location>
</feature>
<feature type="compositionally biased region" description="Basic and acidic residues" evidence="1">
    <location>
        <begin position="416"/>
        <end position="433"/>
    </location>
</feature>
<dbReference type="KEGG" id="pic:PICST_30308"/>
<gene>
    <name evidence="2" type="primary">UNC89.2</name>
    <name evidence="2" type="ORF">PICST_30308</name>
</gene>
<feature type="compositionally biased region" description="Polar residues" evidence="1">
    <location>
        <begin position="378"/>
        <end position="413"/>
    </location>
</feature>
<protein>
    <submittedName>
        <fullName evidence="2">Uncoordinated protein 89-like protein</fullName>
    </submittedName>
</protein>
<proteinExistence type="predicted"/>
<dbReference type="InParanoid" id="A3LQG5"/>
<reference evidence="2 3" key="1">
    <citation type="journal article" date="2007" name="Nat. Biotechnol.">
        <title>Genome sequence of the lignocellulose-bioconverting and xylose-fermenting yeast Pichia stipitis.</title>
        <authorList>
            <person name="Jeffries T.W."/>
            <person name="Grigoriev I.V."/>
            <person name="Grimwood J."/>
            <person name="Laplaza J.M."/>
            <person name="Aerts A."/>
            <person name="Salamov A."/>
            <person name="Schmutz J."/>
            <person name="Lindquist E."/>
            <person name="Dehal P."/>
            <person name="Shapiro H."/>
            <person name="Jin Y.S."/>
            <person name="Passoth V."/>
            <person name="Richardson P.M."/>
        </authorList>
    </citation>
    <scope>NUCLEOTIDE SEQUENCE [LARGE SCALE GENOMIC DNA]</scope>
    <source>
        <strain evidence="3">ATCC 58785 / CBS 6054 / NBRC 10063 / NRRL Y-11545</strain>
    </source>
</reference>
<dbReference type="HOGENOM" id="CLU_360596_0_0_1"/>
<evidence type="ECO:0000313" key="2">
    <source>
        <dbReference type="EMBL" id="ABN64677.2"/>
    </source>
</evidence>
<dbReference type="GeneID" id="4837230"/>
<accession>A3LQG5</accession>
<feature type="compositionally biased region" description="Polar residues" evidence="1">
    <location>
        <begin position="139"/>
        <end position="155"/>
    </location>
</feature>
<feature type="compositionally biased region" description="Basic and acidic residues" evidence="1">
    <location>
        <begin position="190"/>
        <end position="199"/>
    </location>
</feature>
<dbReference type="Proteomes" id="UP000002258">
    <property type="component" value="Chromosome 2"/>
</dbReference>
<evidence type="ECO:0000256" key="1">
    <source>
        <dbReference type="SAM" id="MobiDB-lite"/>
    </source>
</evidence>
<feature type="compositionally biased region" description="Polar residues" evidence="1">
    <location>
        <begin position="664"/>
        <end position="676"/>
    </location>
</feature>
<feature type="region of interest" description="Disordered" evidence="1">
    <location>
        <begin position="107"/>
        <end position="209"/>
    </location>
</feature>
<dbReference type="EMBL" id="CP000496">
    <property type="protein sequence ID" value="ABN64677.2"/>
    <property type="molecule type" value="Genomic_DNA"/>
</dbReference>
<dbReference type="AlphaFoldDB" id="A3LQG5"/>
<sequence>MSGVKSLISQFETNKGLDVSKNSAVPKRSFTKNSIISPQPDVSRLITKTDVKALEESLIKDNQKKILRHTNSLDQLEKAIRNSVYKEESATDNYSFSGYRVDSKHKSQKVGALVQQKEGEQPRSQGEVGKSIVRLRATNFHSESPASSQSETVFSSKRESNDKKTTKNDREESESPPLHEETVKEPTLSRPEEKCKVIDDDSNSVSSRKGSTNMLVSVKDINNTDKNGISTQESKDLHINVIPMPPTLSDSYKLDSPLTALMETTGEKSKGTSAKSLIDDLQNEISEMIDNSGGPVISGVSSIHSKMSSSTELNLNADSIGTQLIEKEKTNMVSKEKPLRVNTLITNNETQIPDTSANPIKKEVDGFHREHTGLRTPPVTSYSENSSYQTPRSHVQANNLFDEYQNSGDTPSTPAKMDESTRILETEEEKKPNESLPEINAKSKVLEDPKNKDIVHAAKLMTPIQFPAETFSDSGADVFATPPQFSQFSHLGANTNTAATFRKYEPEMRVVTKIEETIVDNHKQVKKRNKIPLFGFFMRDKKKESSSEKEVVSGKYLVGPIQSPYYHDEVVKKSKEDSPTGGFGSPNTPAKRMKSHYSSPNFSTRRQKVTTEMISYPESPERKVNYVPRRAAPIPSQSCLDLDNEKFTPKPRELGSPPERHSTQKISKATDESGQSKLPHTYRIFASNGDKRKSIRGKLSRRGTAKTVNTVDEAVQTDDSLTRVHSNEKSRSRKDVNLCLLPINDSKNELLESFLHEKNQTSSLNYFESFIEKSFV</sequence>
<feature type="compositionally biased region" description="Basic and acidic residues" evidence="1">
    <location>
        <begin position="643"/>
        <end position="662"/>
    </location>
</feature>
<organism evidence="2 3">
    <name type="scientific">Scheffersomyces stipitis (strain ATCC 58785 / CBS 6054 / NBRC 10063 / NRRL Y-11545)</name>
    <name type="common">Yeast</name>
    <name type="synonym">Pichia stipitis</name>
    <dbReference type="NCBI Taxonomy" id="322104"/>
    <lineage>
        <taxon>Eukaryota</taxon>
        <taxon>Fungi</taxon>
        <taxon>Dikarya</taxon>
        <taxon>Ascomycota</taxon>
        <taxon>Saccharomycotina</taxon>
        <taxon>Pichiomycetes</taxon>
        <taxon>Debaryomycetaceae</taxon>
        <taxon>Scheffersomyces</taxon>
    </lineage>
</organism>
<dbReference type="RefSeq" id="XP_001382706.2">
    <property type="nucleotide sequence ID" value="XM_001382669.1"/>
</dbReference>
<keyword evidence="3" id="KW-1185">Reference proteome</keyword>
<feature type="compositionally biased region" description="Basic and acidic residues" evidence="1">
    <location>
        <begin position="156"/>
        <end position="170"/>
    </location>
</feature>
<name>A3LQG5_PICST</name>
<feature type="region of interest" description="Disordered" evidence="1">
    <location>
        <begin position="572"/>
        <end position="606"/>
    </location>
</feature>